<dbReference type="InterPro" id="IPR029063">
    <property type="entry name" value="SAM-dependent_MTases_sf"/>
</dbReference>
<protein>
    <submittedName>
        <fullName evidence="2">Class I SAM-dependent methyltransferase</fullName>
    </submittedName>
</protein>
<sequence length="219" mass="24873">MELEEMRAFFTARADIYDAHMLEEVEGCREAYAELAQLLPKDCETLLDLGCGTGLELDGLFRLFPNLKVTGVDLTQAMLDKLLEKYPNKALTLICGDYCAVPFGQGLFDCALSVQTMHHFTHGQKTALYRKICAALKPDGVYIECDYMVMEQAEEDFYFATYARLRKEQRLPDDVSVHYDTPCTIENQIHMLQTAGFKTVGQQFRKGNTTILSALKKQR</sequence>
<keyword evidence="2" id="KW-0808">Transferase</keyword>
<dbReference type="SUPFAM" id="SSF53335">
    <property type="entry name" value="S-adenosyl-L-methionine-dependent methyltransferases"/>
    <property type="match status" value="1"/>
</dbReference>
<dbReference type="InterPro" id="IPR041698">
    <property type="entry name" value="Methyltransf_25"/>
</dbReference>
<evidence type="ECO:0000313" key="3">
    <source>
        <dbReference type="Proteomes" id="UP000824111"/>
    </source>
</evidence>
<reference evidence="2" key="2">
    <citation type="journal article" date="2021" name="PeerJ">
        <title>Extensive microbial diversity within the chicken gut microbiome revealed by metagenomics and culture.</title>
        <authorList>
            <person name="Gilroy R."/>
            <person name="Ravi A."/>
            <person name="Getino M."/>
            <person name="Pursley I."/>
            <person name="Horton D.L."/>
            <person name="Alikhan N.F."/>
            <person name="Baker D."/>
            <person name="Gharbi K."/>
            <person name="Hall N."/>
            <person name="Watson M."/>
            <person name="Adriaenssens E.M."/>
            <person name="Foster-Nyarko E."/>
            <person name="Jarju S."/>
            <person name="Secka A."/>
            <person name="Antonio M."/>
            <person name="Oren A."/>
            <person name="Chaudhuri R.R."/>
            <person name="La Ragione R."/>
            <person name="Hildebrand F."/>
            <person name="Pallen M.J."/>
        </authorList>
    </citation>
    <scope>NUCLEOTIDE SEQUENCE</scope>
    <source>
        <strain evidence="2">ChiSjej4B22-9803</strain>
    </source>
</reference>
<keyword evidence="2" id="KW-0489">Methyltransferase</keyword>
<dbReference type="Proteomes" id="UP000824111">
    <property type="component" value="Unassembled WGS sequence"/>
</dbReference>
<comment type="caution">
    <text evidence="2">The sequence shown here is derived from an EMBL/GenBank/DDBJ whole genome shotgun (WGS) entry which is preliminary data.</text>
</comment>
<name>A0A9D1LV22_9FIRM</name>
<dbReference type="Gene3D" id="3.40.50.150">
    <property type="entry name" value="Vaccinia Virus protein VP39"/>
    <property type="match status" value="1"/>
</dbReference>
<accession>A0A9D1LV22</accession>
<dbReference type="AlphaFoldDB" id="A0A9D1LV22"/>
<evidence type="ECO:0000259" key="1">
    <source>
        <dbReference type="Pfam" id="PF13649"/>
    </source>
</evidence>
<dbReference type="PANTHER" id="PTHR43591:SF110">
    <property type="entry name" value="RHODANESE DOMAIN-CONTAINING PROTEIN"/>
    <property type="match status" value="1"/>
</dbReference>
<proteinExistence type="predicted"/>
<gene>
    <name evidence="2" type="ORF">IAB04_04490</name>
</gene>
<dbReference type="PANTHER" id="PTHR43591">
    <property type="entry name" value="METHYLTRANSFERASE"/>
    <property type="match status" value="1"/>
</dbReference>
<organism evidence="2 3">
    <name type="scientific">Candidatus Avimonoglobus intestinipullorum</name>
    <dbReference type="NCBI Taxonomy" id="2840699"/>
    <lineage>
        <taxon>Bacteria</taxon>
        <taxon>Bacillati</taxon>
        <taxon>Bacillota</taxon>
        <taxon>Clostridia</taxon>
        <taxon>Eubacteriales</taxon>
        <taxon>Candidatus Avimonoglobus</taxon>
    </lineage>
</organism>
<dbReference type="CDD" id="cd02440">
    <property type="entry name" value="AdoMet_MTases"/>
    <property type="match status" value="1"/>
</dbReference>
<reference evidence="2" key="1">
    <citation type="submission" date="2020-10" db="EMBL/GenBank/DDBJ databases">
        <authorList>
            <person name="Gilroy R."/>
        </authorList>
    </citation>
    <scope>NUCLEOTIDE SEQUENCE</scope>
    <source>
        <strain evidence="2">ChiSjej4B22-9803</strain>
    </source>
</reference>
<dbReference type="Pfam" id="PF13649">
    <property type="entry name" value="Methyltransf_25"/>
    <property type="match status" value="1"/>
</dbReference>
<dbReference type="GO" id="GO:0032259">
    <property type="term" value="P:methylation"/>
    <property type="evidence" value="ECO:0007669"/>
    <property type="project" value="UniProtKB-KW"/>
</dbReference>
<dbReference type="EMBL" id="DVND01000119">
    <property type="protein sequence ID" value="HIU48598.1"/>
    <property type="molecule type" value="Genomic_DNA"/>
</dbReference>
<feature type="domain" description="Methyltransferase" evidence="1">
    <location>
        <begin position="47"/>
        <end position="140"/>
    </location>
</feature>
<dbReference type="GO" id="GO:0008168">
    <property type="term" value="F:methyltransferase activity"/>
    <property type="evidence" value="ECO:0007669"/>
    <property type="project" value="UniProtKB-KW"/>
</dbReference>
<evidence type="ECO:0000313" key="2">
    <source>
        <dbReference type="EMBL" id="HIU48598.1"/>
    </source>
</evidence>